<dbReference type="Gene3D" id="3.80.10.10">
    <property type="entry name" value="Ribonuclease Inhibitor"/>
    <property type="match status" value="1"/>
</dbReference>
<gene>
    <name evidence="1" type="ORF">R3P38DRAFT_3360599</name>
</gene>
<evidence type="ECO:0008006" key="3">
    <source>
        <dbReference type="Google" id="ProtNLM"/>
    </source>
</evidence>
<evidence type="ECO:0000313" key="1">
    <source>
        <dbReference type="EMBL" id="KAK7017819.1"/>
    </source>
</evidence>
<evidence type="ECO:0000313" key="2">
    <source>
        <dbReference type="Proteomes" id="UP001362999"/>
    </source>
</evidence>
<dbReference type="Proteomes" id="UP001362999">
    <property type="component" value="Unassembled WGS sequence"/>
</dbReference>
<name>A0AAW0AX75_9AGAR</name>
<reference evidence="1 2" key="1">
    <citation type="journal article" date="2024" name="J Genomics">
        <title>Draft genome sequencing and assembly of Favolaschia claudopus CIRM-BRFM 2984 isolated from oak limbs.</title>
        <authorList>
            <person name="Navarro D."/>
            <person name="Drula E."/>
            <person name="Chaduli D."/>
            <person name="Cazenave R."/>
            <person name="Ahrendt S."/>
            <person name="Wang J."/>
            <person name="Lipzen A."/>
            <person name="Daum C."/>
            <person name="Barry K."/>
            <person name="Grigoriev I.V."/>
            <person name="Favel A."/>
            <person name="Rosso M.N."/>
            <person name="Martin F."/>
        </authorList>
    </citation>
    <scope>NUCLEOTIDE SEQUENCE [LARGE SCALE GENOMIC DNA]</scope>
    <source>
        <strain evidence="1 2">CIRM-BRFM 2984</strain>
    </source>
</reference>
<dbReference type="AlphaFoldDB" id="A0AAW0AX75"/>
<sequence length="527" mass="59519">MHRCWHISELRHKIFESLGEHGEDPNIELSRLAVTCREFHVDAVDLLWEVQYGVDNLLKCLPPTTWKIHDGRFIIVSRLMKENWDRVLYYSSKIKYFSDEPRSPKALILDVSVFKSICLRVSLDLSPVPLLPNLRALECHTSSPLFLYLPSLVGSDFLGIDSEIPLTDSTWWFPNWPKLASCCHALEVLTIHNDDNEGNRGSPEERRRRQEWASCFILTLDCANLRSISVGDVTREAYSYISHLKNLEVMRIRRLPDDKSCLDDVALPALRKLWLEQSDSASITILLDHLRAESLDFVRLSAIQINIPLESTPGEFITKILSCCSSLCTTVDIRVDADSAALQSAGMNPLLELSNLKMLHLSYPTIEGIDDAFVERMASAWPNLIELWINSKTFIQKILPRIEGASGPDNLPKMAVLSIYLCKNIQYLVYPTGILQYIAHMDATGTIDIPVQDTHSPPIRNLLKSFNAGHSPIGDPAQVAIFLLNVFPKLSTIECSLPRKDQNKIKWSVNTVVSAFCIIDLSELDNG</sequence>
<dbReference type="InterPro" id="IPR032675">
    <property type="entry name" value="LRR_dom_sf"/>
</dbReference>
<comment type="caution">
    <text evidence="1">The sequence shown here is derived from an EMBL/GenBank/DDBJ whole genome shotgun (WGS) entry which is preliminary data.</text>
</comment>
<keyword evidence="2" id="KW-1185">Reference proteome</keyword>
<protein>
    <recommendedName>
        <fullName evidence="3">F-box domain-containing protein</fullName>
    </recommendedName>
</protein>
<dbReference type="EMBL" id="JAWWNJ010000047">
    <property type="protein sequence ID" value="KAK7017819.1"/>
    <property type="molecule type" value="Genomic_DNA"/>
</dbReference>
<organism evidence="1 2">
    <name type="scientific">Favolaschia claudopus</name>
    <dbReference type="NCBI Taxonomy" id="2862362"/>
    <lineage>
        <taxon>Eukaryota</taxon>
        <taxon>Fungi</taxon>
        <taxon>Dikarya</taxon>
        <taxon>Basidiomycota</taxon>
        <taxon>Agaricomycotina</taxon>
        <taxon>Agaricomycetes</taxon>
        <taxon>Agaricomycetidae</taxon>
        <taxon>Agaricales</taxon>
        <taxon>Marasmiineae</taxon>
        <taxon>Mycenaceae</taxon>
        <taxon>Favolaschia</taxon>
    </lineage>
</organism>
<dbReference type="SUPFAM" id="SSF52058">
    <property type="entry name" value="L domain-like"/>
    <property type="match status" value="1"/>
</dbReference>
<proteinExistence type="predicted"/>
<accession>A0AAW0AX75</accession>